<feature type="compositionally biased region" description="Polar residues" evidence="6">
    <location>
        <begin position="272"/>
        <end position="288"/>
    </location>
</feature>
<keyword evidence="3" id="KW-0238">DNA-binding</keyword>
<dbReference type="Proteomes" id="UP001370490">
    <property type="component" value="Unassembled WGS sequence"/>
</dbReference>
<dbReference type="Pfam" id="PF00010">
    <property type="entry name" value="HLH"/>
    <property type="match status" value="1"/>
</dbReference>
<dbReference type="GO" id="GO:0005634">
    <property type="term" value="C:nucleus"/>
    <property type="evidence" value="ECO:0007669"/>
    <property type="project" value="UniProtKB-SubCell"/>
</dbReference>
<comment type="subcellular location">
    <subcellularLocation>
        <location evidence="1">Nucleus</location>
    </subcellularLocation>
</comment>
<evidence type="ECO:0000313" key="9">
    <source>
        <dbReference type="Proteomes" id="UP001370490"/>
    </source>
</evidence>
<evidence type="ECO:0000256" key="4">
    <source>
        <dbReference type="ARBA" id="ARBA00023163"/>
    </source>
</evidence>
<evidence type="ECO:0000256" key="5">
    <source>
        <dbReference type="ARBA" id="ARBA00023242"/>
    </source>
</evidence>
<dbReference type="GO" id="GO:0046983">
    <property type="term" value="F:protein dimerization activity"/>
    <property type="evidence" value="ECO:0007669"/>
    <property type="project" value="InterPro"/>
</dbReference>
<feature type="compositionally biased region" description="Low complexity" evidence="6">
    <location>
        <begin position="160"/>
        <end position="173"/>
    </location>
</feature>
<dbReference type="EMBL" id="JBAMMX010000028">
    <property type="protein sequence ID" value="KAK6911971.1"/>
    <property type="molecule type" value="Genomic_DNA"/>
</dbReference>
<dbReference type="InterPro" id="IPR011598">
    <property type="entry name" value="bHLH_dom"/>
</dbReference>
<dbReference type="GO" id="GO:0003677">
    <property type="term" value="F:DNA binding"/>
    <property type="evidence" value="ECO:0007669"/>
    <property type="project" value="UniProtKB-KW"/>
</dbReference>
<dbReference type="InterPro" id="IPR036638">
    <property type="entry name" value="HLH_DNA-bd_sf"/>
</dbReference>
<keyword evidence="9" id="KW-1185">Reference proteome</keyword>
<dbReference type="Gene3D" id="4.10.280.10">
    <property type="entry name" value="Helix-loop-helix DNA-binding domain"/>
    <property type="match status" value="1"/>
</dbReference>
<evidence type="ECO:0000256" key="6">
    <source>
        <dbReference type="SAM" id="MobiDB-lite"/>
    </source>
</evidence>
<keyword evidence="4" id="KW-0804">Transcription</keyword>
<feature type="compositionally biased region" description="Polar residues" evidence="6">
    <location>
        <begin position="197"/>
        <end position="206"/>
    </location>
</feature>
<evidence type="ECO:0000259" key="7">
    <source>
        <dbReference type="PROSITE" id="PS50888"/>
    </source>
</evidence>
<dbReference type="GO" id="GO:0003700">
    <property type="term" value="F:DNA-binding transcription factor activity"/>
    <property type="evidence" value="ECO:0007669"/>
    <property type="project" value="InterPro"/>
</dbReference>
<dbReference type="AlphaFoldDB" id="A0AAN8YT38"/>
<dbReference type="SUPFAM" id="SSF47459">
    <property type="entry name" value="HLH, helix-loop-helix DNA-binding domain"/>
    <property type="match status" value="1"/>
</dbReference>
<keyword evidence="2" id="KW-0805">Transcription regulation</keyword>
<organism evidence="8 9">
    <name type="scientific">Dillenia turbinata</name>
    <dbReference type="NCBI Taxonomy" id="194707"/>
    <lineage>
        <taxon>Eukaryota</taxon>
        <taxon>Viridiplantae</taxon>
        <taxon>Streptophyta</taxon>
        <taxon>Embryophyta</taxon>
        <taxon>Tracheophyta</taxon>
        <taxon>Spermatophyta</taxon>
        <taxon>Magnoliopsida</taxon>
        <taxon>eudicotyledons</taxon>
        <taxon>Gunneridae</taxon>
        <taxon>Pentapetalae</taxon>
        <taxon>Dilleniales</taxon>
        <taxon>Dilleniaceae</taxon>
        <taxon>Dillenia</taxon>
    </lineage>
</organism>
<proteinExistence type="predicted"/>
<gene>
    <name evidence="8" type="ORF">RJ641_024064</name>
</gene>
<feature type="region of interest" description="Disordered" evidence="6">
    <location>
        <begin position="270"/>
        <end position="294"/>
    </location>
</feature>
<comment type="caution">
    <text evidence="8">The sequence shown here is derived from an EMBL/GenBank/DDBJ whole genome shotgun (WGS) entry which is preliminary data.</text>
</comment>
<dbReference type="PROSITE" id="PS50888">
    <property type="entry name" value="BHLH"/>
    <property type="match status" value="1"/>
</dbReference>
<protein>
    <submittedName>
        <fullName evidence="8">Myc-type, basic helix-loop-helix (BHLH) domain</fullName>
    </submittedName>
</protein>
<evidence type="ECO:0000256" key="1">
    <source>
        <dbReference type="ARBA" id="ARBA00004123"/>
    </source>
</evidence>
<keyword evidence="5" id="KW-0539">Nucleus</keyword>
<evidence type="ECO:0000256" key="3">
    <source>
        <dbReference type="ARBA" id="ARBA00023125"/>
    </source>
</evidence>
<dbReference type="PANTHER" id="PTHR45914">
    <property type="entry name" value="TRANSCRIPTION FACTOR HEC3-RELATED"/>
    <property type="match status" value="1"/>
</dbReference>
<feature type="domain" description="BHLH" evidence="7">
    <location>
        <begin position="331"/>
        <end position="380"/>
    </location>
</feature>
<feature type="region of interest" description="Disordered" evidence="6">
    <location>
        <begin position="157"/>
        <end position="229"/>
    </location>
</feature>
<evidence type="ECO:0000313" key="8">
    <source>
        <dbReference type="EMBL" id="KAK6911971.1"/>
    </source>
</evidence>
<evidence type="ECO:0000256" key="2">
    <source>
        <dbReference type="ARBA" id="ARBA00023015"/>
    </source>
</evidence>
<accession>A0AAN8YT38</accession>
<dbReference type="InterPro" id="IPR045843">
    <property type="entry name" value="IND-like"/>
</dbReference>
<dbReference type="SMART" id="SM00353">
    <property type="entry name" value="HLH"/>
    <property type="match status" value="1"/>
</dbReference>
<dbReference type="PANTHER" id="PTHR45914:SF12">
    <property type="entry name" value="TRANSCRIPTION FACTOR BHLH87"/>
    <property type="match status" value="1"/>
</dbReference>
<name>A0AAN8YT38_9MAGN</name>
<sequence length="430" mass="47298">MDSFGWYATPLVINNTSSSSSMWGNFQRDIGETYPITSSNSSASTTNFIGGKTDHIITVLDPSKQVGDSISLERVTKTAHQHLSPPQTSDSNNLYSAFGMITNQQHLQVSNSGSLESLDCFLSATNSNTETSNEDDGISMIFSDCKNVWNFGSNGGGGAAAAAVSSAESENNSTNPNPRNKEKIHHRGENNNDETLSESSSEQHNGATHARNKHASVATKRATSGTTNKSSSQFLAILQDHNYFSATNGFHLVSEHPFPKKKRTISDYKRPISSNIDFQQRASSSVSPSKDEPDSEEIAQMKEMIYRAAAFRPLNFGVEVVEKPKRKNVRISTDPQTVAARQRRERISERIRILQRLVPGGSKMDTATMLDEAANHLKYLRSQVKALEALGHKLDLPIMNCSLPCFNHSLPMQTNFSLQNPTPLHHPNES</sequence>
<reference evidence="8 9" key="1">
    <citation type="submission" date="2023-12" db="EMBL/GenBank/DDBJ databases">
        <title>A high-quality genome assembly for Dillenia turbinata (Dilleniales).</title>
        <authorList>
            <person name="Chanderbali A."/>
        </authorList>
    </citation>
    <scope>NUCLEOTIDE SEQUENCE [LARGE SCALE GENOMIC DNA]</scope>
    <source>
        <strain evidence="8">LSX21</strain>
        <tissue evidence="8">Leaf</tissue>
    </source>
</reference>